<reference evidence="2" key="1">
    <citation type="submission" date="2020-07" db="EMBL/GenBank/DDBJ databases">
        <title>Huge and variable diversity of episymbiotic CPR bacteria and DPANN archaea in groundwater ecosystems.</title>
        <authorList>
            <person name="He C.Y."/>
            <person name="Keren R."/>
            <person name="Whittaker M."/>
            <person name="Farag I.F."/>
            <person name="Doudna J."/>
            <person name="Cate J.H.D."/>
            <person name="Banfield J.F."/>
        </authorList>
    </citation>
    <scope>NUCLEOTIDE SEQUENCE</scope>
    <source>
        <strain evidence="2">NC_groundwater_1482_Ag_S-0.65um_47_24</strain>
    </source>
</reference>
<dbReference type="Proteomes" id="UP000772181">
    <property type="component" value="Unassembled WGS sequence"/>
</dbReference>
<comment type="similarity">
    <text evidence="1">Belongs to the enoyl-CoA hydratase/isomerase family.</text>
</comment>
<gene>
    <name evidence="2" type="ORF">HY730_08075</name>
</gene>
<dbReference type="Pfam" id="PF00378">
    <property type="entry name" value="ECH_1"/>
    <property type="match status" value="1"/>
</dbReference>
<dbReference type="Gene3D" id="3.90.226.10">
    <property type="entry name" value="2-enoyl-CoA Hydratase, Chain A, domain 1"/>
    <property type="match status" value="1"/>
</dbReference>
<organism evidence="2 3">
    <name type="scientific">Tectimicrobiota bacterium</name>
    <dbReference type="NCBI Taxonomy" id="2528274"/>
    <lineage>
        <taxon>Bacteria</taxon>
        <taxon>Pseudomonadati</taxon>
        <taxon>Nitrospinota/Tectimicrobiota group</taxon>
        <taxon>Candidatus Tectimicrobiota</taxon>
    </lineage>
</organism>
<sequence length="84" mass="9162">MTFENIILEKKNGIAKIILNRPHALNAVTEGLLEDLVAALEDIEKDDSVKVVILKGAGKAFSAGRDLKGVMEGKKNREGPDTRF</sequence>
<dbReference type="CDD" id="cd06558">
    <property type="entry name" value="crotonase-like"/>
    <property type="match status" value="1"/>
</dbReference>
<dbReference type="SUPFAM" id="SSF52096">
    <property type="entry name" value="ClpP/crotonase"/>
    <property type="match status" value="1"/>
</dbReference>
<comment type="caution">
    <text evidence="2">The sequence shown here is derived from an EMBL/GenBank/DDBJ whole genome shotgun (WGS) entry which is preliminary data.</text>
</comment>
<protein>
    <submittedName>
        <fullName evidence="2">Enoyl-CoA hydratase/isomerase family protein</fullName>
    </submittedName>
</protein>
<dbReference type="EMBL" id="JACQWF010000356">
    <property type="protein sequence ID" value="MBI4596315.1"/>
    <property type="molecule type" value="Genomic_DNA"/>
</dbReference>
<dbReference type="InterPro" id="IPR001753">
    <property type="entry name" value="Enoyl-CoA_hydra/iso"/>
</dbReference>
<proteinExistence type="inferred from homology"/>
<name>A0A933GPJ8_UNCTE</name>
<dbReference type="AlphaFoldDB" id="A0A933GPJ8"/>
<dbReference type="InterPro" id="IPR029045">
    <property type="entry name" value="ClpP/crotonase-like_dom_sf"/>
</dbReference>
<evidence type="ECO:0000256" key="1">
    <source>
        <dbReference type="ARBA" id="ARBA00005254"/>
    </source>
</evidence>
<dbReference type="GO" id="GO:0003824">
    <property type="term" value="F:catalytic activity"/>
    <property type="evidence" value="ECO:0007669"/>
    <property type="project" value="UniProtKB-ARBA"/>
</dbReference>
<dbReference type="PANTHER" id="PTHR43802:SF1">
    <property type="entry name" value="IP11341P-RELATED"/>
    <property type="match status" value="1"/>
</dbReference>
<accession>A0A933GPJ8</accession>
<evidence type="ECO:0000313" key="2">
    <source>
        <dbReference type="EMBL" id="MBI4596315.1"/>
    </source>
</evidence>
<dbReference type="PANTHER" id="PTHR43802">
    <property type="entry name" value="ENOYL-COA HYDRATASE"/>
    <property type="match status" value="1"/>
</dbReference>
<evidence type="ECO:0000313" key="3">
    <source>
        <dbReference type="Proteomes" id="UP000772181"/>
    </source>
</evidence>